<keyword evidence="4 6" id="KW-1133">Transmembrane helix</keyword>
<comment type="subcellular location">
    <subcellularLocation>
        <location evidence="1">Cell membrane</location>
        <topology evidence="1">Multi-pass membrane protein</topology>
    </subcellularLocation>
</comment>
<dbReference type="OrthoDB" id="9775474at2"/>
<evidence type="ECO:0000259" key="8">
    <source>
        <dbReference type="Pfam" id="PF12704"/>
    </source>
</evidence>
<comment type="caution">
    <text evidence="9">The sequence shown here is derived from an EMBL/GenBank/DDBJ whole genome shotgun (WGS) entry which is preliminary data.</text>
</comment>
<dbReference type="Pfam" id="PF02687">
    <property type="entry name" value="FtsX"/>
    <property type="match status" value="1"/>
</dbReference>
<feature type="transmembrane region" description="Helical" evidence="6">
    <location>
        <begin position="348"/>
        <end position="370"/>
    </location>
</feature>
<keyword evidence="3 6" id="KW-0812">Transmembrane</keyword>
<dbReference type="Pfam" id="PF12704">
    <property type="entry name" value="MacB_PCD"/>
    <property type="match status" value="1"/>
</dbReference>
<evidence type="ECO:0000256" key="2">
    <source>
        <dbReference type="ARBA" id="ARBA00022475"/>
    </source>
</evidence>
<dbReference type="PANTHER" id="PTHR43738">
    <property type="entry name" value="ABC TRANSPORTER, MEMBRANE PROTEIN"/>
    <property type="match status" value="1"/>
</dbReference>
<evidence type="ECO:0000256" key="5">
    <source>
        <dbReference type="ARBA" id="ARBA00023136"/>
    </source>
</evidence>
<dbReference type="GO" id="GO:0005886">
    <property type="term" value="C:plasma membrane"/>
    <property type="evidence" value="ECO:0007669"/>
    <property type="project" value="UniProtKB-SubCell"/>
</dbReference>
<dbReference type="Proteomes" id="UP000295645">
    <property type="component" value="Unassembled WGS sequence"/>
</dbReference>
<organism evidence="9 10">
    <name type="scientific">Luteibacter rhizovicinus</name>
    <dbReference type="NCBI Taxonomy" id="242606"/>
    <lineage>
        <taxon>Bacteria</taxon>
        <taxon>Pseudomonadati</taxon>
        <taxon>Pseudomonadota</taxon>
        <taxon>Gammaproteobacteria</taxon>
        <taxon>Lysobacterales</taxon>
        <taxon>Rhodanobacteraceae</taxon>
        <taxon>Luteibacter</taxon>
    </lineage>
</organism>
<evidence type="ECO:0000313" key="10">
    <source>
        <dbReference type="Proteomes" id="UP000295645"/>
    </source>
</evidence>
<accession>A0A4R3YSM2</accession>
<evidence type="ECO:0000256" key="3">
    <source>
        <dbReference type="ARBA" id="ARBA00022692"/>
    </source>
</evidence>
<feature type="domain" description="ABC3 transporter permease C-terminal" evidence="7">
    <location>
        <begin position="265"/>
        <end position="380"/>
    </location>
</feature>
<dbReference type="EMBL" id="SMCS01000002">
    <property type="protein sequence ID" value="TCV95995.1"/>
    <property type="molecule type" value="Genomic_DNA"/>
</dbReference>
<dbReference type="InterPro" id="IPR051125">
    <property type="entry name" value="ABC-4/HrtB_transporter"/>
</dbReference>
<evidence type="ECO:0000313" key="9">
    <source>
        <dbReference type="EMBL" id="TCV95995.1"/>
    </source>
</evidence>
<dbReference type="PANTHER" id="PTHR43738:SF3">
    <property type="entry name" value="ABC TRANSPORTER PERMEASE"/>
    <property type="match status" value="1"/>
</dbReference>
<feature type="transmembrane region" description="Helical" evidence="6">
    <location>
        <begin position="313"/>
        <end position="336"/>
    </location>
</feature>
<evidence type="ECO:0000256" key="1">
    <source>
        <dbReference type="ARBA" id="ARBA00004651"/>
    </source>
</evidence>
<evidence type="ECO:0000256" key="4">
    <source>
        <dbReference type="ARBA" id="ARBA00022989"/>
    </source>
</evidence>
<evidence type="ECO:0000259" key="7">
    <source>
        <dbReference type="Pfam" id="PF02687"/>
    </source>
</evidence>
<keyword evidence="5 6" id="KW-0472">Membrane</keyword>
<feature type="transmembrane region" description="Helical" evidence="6">
    <location>
        <begin position="258"/>
        <end position="278"/>
    </location>
</feature>
<keyword evidence="2" id="KW-1003">Cell membrane</keyword>
<proteinExistence type="predicted"/>
<dbReference type="InterPro" id="IPR025857">
    <property type="entry name" value="MacB_PCD"/>
</dbReference>
<keyword evidence="10" id="KW-1185">Reference proteome</keyword>
<protein>
    <submittedName>
        <fullName evidence="9">Putative ABC transport system permease protein</fullName>
    </submittedName>
</protein>
<evidence type="ECO:0000256" key="6">
    <source>
        <dbReference type="SAM" id="Phobius"/>
    </source>
</evidence>
<dbReference type="InterPro" id="IPR003838">
    <property type="entry name" value="ABC3_permease_C"/>
</dbReference>
<dbReference type="RefSeq" id="WP_132142218.1">
    <property type="nucleotide sequence ID" value="NZ_SMCS01000002.1"/>
</dbReference>
<gene>
    <name evidence="9" type="ORF">EC912_102344</name>
</gene>
<feature type="domain" description="MacB-like periplasmic core" evidence="8">
    <location>
        <begin position="24"/>
        <end position="230"/>
    </location>
</feature>
<name>A0A4R3YSM2_9GAMM</name>
<sequence>MKYLHLIWAALFRRKSRTFLTLVSILAAFLLFGMLDAVRIAFTSGGNSVVGVDRLIVTSRYSIIQSLPASLATRVAAIPGVATVGHANWFGGIFQDPKNFVLSFAVSDNYLDMYKEIELPADQRKAYEQTRTGAIVGASLAKRYGWKVGDKIPLQSTIFPRKNGDKTWPFDIVGIYTPAKGAANGTDQQFLFHWTYFDEANAYTKGTVGWYIVKLTNAKEADRVAKAIDALSANSDHETKSQSEQAFNASFAKQLGNIGLIVGSIMGAVFFTLILLTANTMAQAVRERTNELAVLKTIGFSSRSVLAMVLSEGVLLLLIGGILGLALAAVLVPIISAGSGGMLQLPPIGTGTWVLGIVLMIVIGAAVGALPAMRAMRLNIVDALAGR</sequence>
<reference evidence="9 10" key="1">
    <citation type="submission" date="2019-03" db="EMBL/GenBank/DDBJ databases">
        <title>Above-ground endophytic microbial communities from plants in different locations in the United States.</title>
        <authorList>
            <person name="Frank C."/>
        </authorList>
    </citation>
    <scope>NUCLEOTIDE SEQUENCE [LARGE SCALE GENOMIC DNA]</scope>
    <source>
        <strain evidence="9 10">LP_13_YM</strain>
    </source>
</reference>
<dbReference type="AlphaFoldDB" id="A0A4R3YSM2"/>